<dbReference type="AlphaFoldDB" id="A0A0R0D8X6"/>
<organism evidence="1 2">
    <name type="scientific">Stenotrophomonas chelatiphaga</name>
    <dbReference type="NCBI Taxonomy" id="517011"/>
    <lineage>
        <taxon>Bacteria</taxon>
        <taxon>Pseudomonadati</taxon>
        <taxon>Pseudomonadota</taxon>
        <taxon>Gammaproteobacteria</taxon>
        <taxon>Lysobacterales</taxon>
        <taxon>Lysobacteraceae</taxon>
        <taxon>Stenotrophomonas</taxon>
    </lineage>
</organism>
<reference evidence="1 2" key="1">
    <citation type="submission" date="2015-05" db="EMBL/GenBank/DDBJ databases">
        <title>Genome sequencing and analysis of members of genus Stenotrophomonas.</title>
        <authorList>
            <person name="Patil P.P."/>
            <person name="Midha S."/>
            <person name="Patil P.B."/>
        </authorList>
    </citation>
    <scope>NUCLEOTIDE SEQUENCE [LARGE SCALE GENOMIC DNA]</scope>
    <source>
        <strain evidence="1 2">DSM 21508</strain>
    </source>
</reference>
<dbReference type="PATRIC" id="fig|517011.3.peg.1068"/>
<evidence type="ECO:0000313" key="1">
    <source>
        <dbReference type="EMBL" id="KRG74583.1"/>
    </source>
</evidence>
<dbReference type="InterPro" id="IPR038626">
    <property type="entry name" value="Rof-like_sf"/>
</dbReference>
<name>A0A0R0D8X6_9GAMM</name>
<dbReference type="Proteomes" id="UP000051386">
    <property type="component" value="Unassembled WGS sequence"/>
</dbReference>
<dbReference type="SUPFAM" id="SSF101744">
    <property type="entry name" value="Rof/RNase P subunit-like"/>
    <property type="match status" value="1"/>
</dbReference>
<dbReference type="RefSeq" id="WP_057507982.1">
    <property type="nucleotide sequence ID" value="NZ_LDJK01000023.1"/>
</dbReference>
<evidence type="ECO:0000313" key="2">
    <source>
        <dbReference type="Proteomes" id="UP000051386"/>
    </source>
</evidence>
<comment type="caution">
    <text evidence="1">The sequence shown here is derived from an EMBL/GenBank/DDBJ whole genome shotgun (WGS) entry which is preliminary data.</text>
</comment>
<dbReference type="InterPro" id="IPR009778">
    <property type="entry name" value="ROF"/>
</dbReference>
<protein>
    <submittedName>
        <fullName evidence="1">Transcriptional antiterminator</fullName>
    </submittedName>
</protein>
<gene>
    <name evidence="1" type="ORF">ABB28_07225</name>
</gene>
<dbReference type="Gene3D" id="2.30.30.400">
    <property type="entry name" value="Rof-like"/>
    <property type="match status" value="1"/>
</dbReference>
<dbReference type="InterPro" id="IPR023534">
    <property type="entry name" value="Rof/RNase_P-like"/>
</dbReference>
<sequence length="87" mass="9786">MEPYRPISCDLHDHLEIACLRRLRLQVELTDGTQVEGRALTTVSTPAKEEFLRLESADGVRDLRLDQLHAIRALDDESGFGRVVLSA</sequence>
<dbReference type="EMBL" id="LDJK01000023">
    <property type="protein sequence ID" value="KRG74583.1"/>
    <property type="molecule type" value="Genomic_DNA"/>
</dbReference>
<accession>A0A0R0D8X6</accession>
<proteinExistence type="predicted"/>
<keyword evidence="2" id="KW-1185">Reference proteome</keyword>
<dbReference type="Pfam" id="PF07073">
    <property type="entry name" value="ROF"/>
    <property type="match status" value="1"/>
</dbReference>